<dbReference type="InterPro" id="IPR016039">
    <property type="entry name" value="Thiolase-like"/>
</dbReference>
<dbReference type="RefSeq" id="XP_014487362.1">
    <property type="nucleotide sequence ID" value="XM_014631876.1"/>
</dbReference>
<dbReference type="InterPro" id="IPR020841">
    <property type="entry name" value="PKS_Beta-ketoAc_synthase_dom"/>
</dbReference>
<evidence type="ECO:0000259" key="1">
    <source>
        <dbReference type="PROSITE" id="PS52004"/>
    </source>
</evidence>
<dbReference type="PANTHER" id="PTHR43775">
    <property type="entry name" value="FATTY ACID SYNTHASE"/>
    <property type="match status" value="1"/>
</dbReference>
<dbReference type="InterPro" id="IPR050091">
    <property type="entry name" value="PKS_NRPS_Biosynth_Enz"/>
</dbReference>
<gene>
    <name evidence="3" type="primary">LOC106751094</name>
</gene>
<dbReference type="PANTHER" id="PTHR43775:SF23">
    <property type="entry name" value="FATTY ACID SYNTHASE 3"/>
    <property type="match status" value="1"/>
</dbReference>
<evidence type="ECO:0000313" key="2">
    <source>
        <dbReference type="Proteomes" id="UP000515204"/>
    </source>
</evidence>
<dbReference type="Pfam" id="PF02801">
    <property type="entry name" value="Ketoacyl-synt_C"/>
    <property type="match status" value="1"/>
</dbReference>
<dbReference type="KEGG" id="dqu:106751094"/>
<dbReference type="OrthoDB" id="329835at2759"/>
<organism evidence="2 3">
    <name type="scientific">Dinoponera quadriceps</name>
    <name type="common">South American ant</name>
    <dbReference type="NCBI Taxonomy" id="609295"/>
    <lineage>
        <taxon>Eukaryota</taxon>
        <taxon>Metazoa</taxon>
        <taxon>Ecdysozoa</taxon>
        <taxon>Arthropoda</taxon>
        <taxon>Hexapoda</taxon>
        <taxon>Insecta</taxon>
        <taxon>Pterygota</taxon>
        <taxon>Neoptera</taxon>
        <taxon>Endopterygota</taxon>
        <taxon>Hymenoptera</taxon>
        <taxon>Apocrita</taxon>
        <taxon>Aculeata</taxon>
        <taxon>Formicoidea</taxon>
        <taxon>Formicidae</taxon>
        <taxon>Ponerinae</taxon>
        <taxon>Ponerini</taxon>
        <taxon>Dinoponera</taxon>
    </lineage>
</organism>
<protein>
    <submittedName>
        <fullName evidence="3">Fatty acid synthase-like</fullName>
    </submittedName>
</protein>
<dbReference type="InterPro" id="IPR014031">
    <property type="entry name" value="Ketoacyl_synth_C"/>
</dbReference>
<name>A0A6P3YBR2_DINQU</name>
<dbReference type="SUPFAM" id="SSF53901">
    <property type="entry name" value="Thiolase-like"/>
    <property type="match status" value="1"/>
</dbReference>
<dbReference type="GO" id="GO:0006633">
    <property type="term" value="P:fatty acid biosynthetic process"/>
    <property type="evidence" value="ECO:0007669"/>
    <property type="project" value="TreeGrafter"/>
</dbReference>
<accession>A0A6P3YBR2</accession>
<proteinExistence type="predicted"/>
<dbReference type="AlphaFoldDB" id="A0A6P3YBR2"/>
<dbReference type="Proteomes" id="UP000515204">
    <property type="component" value="Unplaced"/>
</dbReference>
<evidence type="ECO:0000313" key="3">
    <source>
        <dbReference type="RefSeq" id="XP_014487362.1"/>
    </source>
</evidence>
<sequence>EAMAIVYLQKSKDARQIYATYVYAKTNCDGFKHEGIIYLSFNMQKELLEELYDDCDVTPEMLSYMEAHATGTAVGDPVVDTIDPALCSKRNLFPLLMGSVKLNLGHPGLSSGLYQVPNIY</sequence>
<reference evidence="3" key="1">
    <citation type="submission" date="2025-08" db="UniProtKB">
        <authorList>
            <consortium name="RefSeq"/>
        </authorList>
    </citation>
    <scope>IDENTIFICATION</scope>
</reference>
<dbReference type="GO" id="GO:0004312">
    <property type="term" value="F:fatty acid synthase activity"/>
    <property type="evidence" value="ECO:0007669"/>
    <property type="project" value="TreeGrafter"/>
</dbReference>
<feature type="non-terminal residue" evidence="3">
    <location>
        <position position="1"/>
    </location>
</feature>
<dbReference type="Gene3D" id="3.40.47.10">
    <property type="match status" value="1"/>
</dbReference>
<keyword evidence="2" id="KW-1185">Reference proteome</keyword>
<feature type="domain" description="Ketosynthase family 3 (KS3)" evidence="1">
    <location>
        <begin position="1"/>
        <end position="120"/>
    </location>
</feature>
<dbReference type="GeneID" id="106751094"/>
<dbReference type="PROSITE" id="PS52004">
    <property type="entry name" value="KS3_2"/>
    <property type="match status" value="1"/>
</dbReference>